<reference evidence="2 3" key="1">
    <citation type="submission" date="2019-07" db="EMBL/GenBank/DDBJ databases">
        <title>R&amp;d 2014.</title>
        <authorList>
            <person name="Klenk H.-P."/>
        </authorList>
    </citation>
    <scope>NUCLEOTIDE SEQUENCE [LARGE SCALE GENOMIC DNA]</scope>
    <source>
        <strain evidence="2 3">DSM 45764</strain>
    </source>
</reference>
<dbReference type="OrthoDB" id="9783370at2"/>
<evidence type="ECO:0000313" key="2">
    <source>
        <dbReference type="EMBL" id="TWH73727.1"/>
    </source>
</evidence>
<dbReference type="Pfam" id="PF07728">
    <property type="entry name" value="AAA_5"/>
    <property type="match status" value="1"/>
</dbReference>
<proteinExistence type="predicted"/>
<dbReference type="GO" id="GO:0016887">
    <property type="term" value="F:ATP hydrolysis activity"/>
    <property type="evidence" value="ECO:0007669"/>
    <property type="project" value="InterPro"/>
</dbReference>
<dbReference type="EMBL" id="VLKF01000001">
    <property type="protein sequence ID" value="TWH73727.1"/>
    <property type="molecule type" value="Genomic_DNA"/>
</dbReference>
<dbReference type="InterPro" id="IPR003593">
    <property type="entry name" value="AAA+_ATPase"/>
</dbReference>
<dbReference type="PANTHER" id="PTHR42759:SF1">
    <property type="entry name" value="MAGNESIUM-CHELATASE SUBUNIT CHLD"/>
    <property type="match status" value="1"/>
</dbReference>
<organism evidence="2 3">
    <name type="scientific">Modestobacter roseus</name>
    <dbReference type="NCBI Taxonomy" id="1181884"/>
    <lineage>
        <taxon>Bacteria</taxon>
        <taxon>Bacillati</taxon>
        <taxon>Actinomycetota</taxon>
        <taxon>Actinomycetes</taxon>
        <taxon>Geodermatophilales</taxon>
        <taxon>Geodermatophilaceae</taxon>
        <taxon>Modestobacter</taxon>
    </lineage>
</organism>
<dbReference type="SUPFAM" id="SSF52540">
    <property type="entry name" value="P-loop containing nucleoside triphosphate hydrolases"/>
    <property type="match status" value="1"/>
</dbReference>
<dbReference type="InterPro" id="IPR050764">
    <property type="entry name" value="CbbQ/NirQ/NorQ/GpvN"/>
</dbReference>
<dbReference type="AlphaFoldDB" id="A0A562IRS0"/>
<gene>
    <name evidence="2" type="ORF">JD78_02251</name>
</gene>
<sequence>MPPSDPGSGAGTGERDDDVAQLLPDIAALAAGLDAVDYLTDLGLATALFLAVRLRQPLLLEGEPGVGKTAAAQALARLLQTPLFRLQCYEGIDAAEALYEWDHPRQLLAVRLAEARHAEVAEADLYGPQYLLRRPLLAAIAHPGPRPAVLLLDEIDRADAEFEAFTFQALAEAAVSIPELGTVRATHPPVVVLTSNRTRDLHDALTRRCLYHWIDHPAPERVAEIVRRRVPGSDEPLVHDATAAIGRLRALDLVKPPGIAEAIDWVTALSLLGVRRLDPAAVAATWGAVLKNRDDLDVAADRGAAWLAGAGRG</sequence>
<dbReference type="RefSeq" id="WP_153357716.1">
    <property type="nucleotide sequence ID" value="NZ_JABGDC010000027.1"/>
</dbReference>
<dbReference type="Proteomes" id="UP000321490">
    <property type="component" value="Unassembled WGS sequence"/>
</dbReference>
<dbReference type="Gene3D" id="3.40.50.300">
    <property type="entry name" value="P-loop containing nucleotide triphosphate hydrolases"/>
    <property type="match status" value="1"/>
</dbReference>
<accession>A0A562IRS0</accession>
<feature type="domain" description="AAA+ ATPase" evidence="1">
    <location>
        <begin position="54"/>
        <end position="220"/>
    </location>
</feature>
<evidence type="ECO:0000259" key="1">
    <source>
        <dbReference type="SMART" id="SM00382"/>
    </source>
</evidence>
<keyword evidence="3" id="KW-1185">Reference proteome</keyword>
<dbReference type="GO" id="GO:0005524">
    <property type="term" value="F:ATP binding"/>
    <property type="evidence" value="ECO:0007669"/>
    <property type="project" value="InterPro"/>
</dbReference>
<comment type="caution">
    <text evidence="2">The sequence shown here is derived from an EMBL/GenBank/DDBJ whole genome shotgun (WGS) entry which is preliminary data.</text>
</comment>
<dbReference type="InterPro" id="IPR011704">
    <property type="entry name" value="ATPase_dyneun-rel_AAA"/>
</dbReference>
<protein>
    <submittedName>
        <fullName evidence="2">MoxR-like ATPase</fullName>
    </submittedName>
</protein>
<evidence type="ECO:0000313" key="3">
    <source>
        <dbReference type="Proteomes" id="UP000321490"/>
    </source>
</evidence>
<name>A0A562IRS0_9ACTN</name>
<dbReference type="InterPro" id="IPR027417">
    <property type="entry name" value="P-loop_NTPase"/>
</dbReference>
<dbReference type="PANTHER" id="PTHR42759">
    <property type="entry name" value="MOXR FAMILY PROTEIN"/>
    <property type="match status" value="1"/>
</dbReference>
<dbReference type="SMART" id="SM00382">
    <property type="entry name" value="AAA"/>
    <property type="match status" value="1"/>
</dbReference>